<gene>
    <name evidence="2" type="ORF">Taro_020014</name>
</gene>
<evidence type="ECO:0000313" key="3">
    <source>
        <dbReference type="Proteomes" id="UP000652761"/>
    </source>
</evidence>
<evidence type="ECO:0000313" key="2">
    <source>
        <dbReference type="EMBL" id="MQL87478.1"/>
    </source>
</evidence>
<evidence type="ECO:0000256" key="1">
    <source>
        <dbReference type="SAM" id="MobiDB-lite"/>
    </source>
</evidence>
<organism evidence="2 3">
    <name type="scientific">Colocasia esculenta</name>
    <name type="common">Wild taro</name>
    <name type="synonym">Arum esculentum</name>
    <dbReference type="NCBI Taxonomy" id="4460"/>
    <lineage>
        <taxon>Eukaryota</taxon>
        <taxon>Viridiplantae</taxon>
        <taxon>Streptophyta</taxon>
        <taxon>Embryophyta</taxon>
        <taxon>Tracheophyta</taxon>
        <taxon>Spermatophyta</taxon>
        <taxon>Magnoliopsida</taxon>
        <taxon>Liliopsida</taxon>
        <taxon>Araceae</taxon>
        <taxon>Aroideae</taxon>
        <taxon>Colocasieae</taxon>
        <taxon>Colocasia</taxon>
    </lineage>
</organism>
<reference evidence="2" key="1">
    <citation type="submission" date="2017-07" db="EMBL/GenBank/DDBJ databases">
        <title>Taro Niue Genome Assembly and Annotation.</title>
        <authorList>
            <person name="Atibalentja N."/>
            <person name="Keating K."/>
            <person name="Fields C.J."/>
        </authorList>
    </citation>
    <scope>NUCLEOTIDE SEQUENCE</scope>
    <source>
        <strain evidence="2">Niue_2</strain>
        <tissue evidence="2">Leaf</tissue>
    </source>
</reference>
<comment type="caution">
    <text evidence="2">The sequence shown here is derived from an EMBL/GenBank/DDBJ whole genome shotgun (WGS) entry which is preliminary data.</text>
</comment>
<accession>A0A843UVB9</accession>
<dbReference type="AlphaFoldDB" id="A0A843UVB9"/>
<keyword evidence="3" id="KW-1185">Reference proteome</keyword>
<dbReference type="Proteomes" id="UP000652761">
    <property type="component" value="Unassembled WGS sequence"/>
</dbReference>
<proteinExistence type="predicted"/>
<name>A0A843UVB9_COLES</name>
<feature type="compositionally biased region" description="Polar residues" evidence="1">
    <location>
        <begin position="56"/>
        <end position="81"/>
    </location>
</feature>
<protein>
    <submittedName>
        <fullName evidence="2">Uncharacterized protein</fullName>
    </submittedName>
</protein>
<sequence length="168" mass="18720">MRGFCNSFRRGSFVDRSGSTDFSEVLGSGSLRPIDRYFLSVDSRVNRSKERETCRGSHNSFNWSSSTPLGTQQQAQHLQELSNNSGNSKNNHSGNRSKSRIGPVVGKAPMRGRRRGKGHLSTVQGHLSTDESYLSTATDFSEVPGSGSLRPIDKYFLSVESLWFHFQK</sequence>
<feature type="non-terminal residue" evidence="2">
    <location>
        <position position="1"/>
    </location>
</feature>
<feature type="region of interest" description="Disordered" evidence="1">
    <location>
        <begin position="48"/>
        <end position="122"/>
    </location>
</feature>
<feature type="compositionally biased region" description="Low complexity" evidence="1">
    <location>
        <begin position="82"/>
        <end position="96"/>
    </location>
</feature>
<dbReference type="EMBL" id="NMUH01000980">
    <property type="protein sequence ID" value="MQL87478.1"/>
    <property type="molecule type" value="Genomic_DNA"/>
</dbReference>